<evidence type="ECO:0000256" key="6">
    <source>
        <dbReference type="RuleBase" id="RU363034"/>
    </source>
</evidence>
<dbReference type="InterPro" id="IPR009003">
    <property type="entry name" value="Peptidase_S1_PA"/>
</dbReference>
<name>Q64ID1_ANTGR</name>
<dbReference type="Pfam" id="PF00089">
    <property type="entry name" value="Trypsin"/>
    <property type="match status" value="1"/>
</dbReference>
<keyword evidence="3 6" id="KW-0378">Hydrolase</keyword>
<keyword evidence="7" id="KW-0732">Signal</keyword>
<dbReference type="MEROPS" id="S01.424"/>
<evidence type="ECO:0000256" key="1">
    <source>
        <dbReference type="ARBA" id="ARBA00007664"/>
    </source>
</evidence>
<evidence type="ECO:0000256" key="4">
    <source>
        <dbReference type="ARBA" id="ARBA00022825"/>
    </source>
</evidence>
<protein>
    <submittedName>
        <fullName evidence="9">Trypsin-like serine proteinase</fullName>
    </submittedName>
</protein>
<reference evidence="9" key="1">
    <citation type="journal article" date="2004" name="Insect Biochem. Mol. Biol.">
        <title>A diverse family of serine proteinase genes expressed in cotton boll weevil (Anthonomus grandis): implications for the design of pest-resistant transgenic cotton plants.</title>
        <authorList>
            <person name="Oliveira-Neto O.B."/>
            <person name="Batista J.A."/>
            <person name="Rigden D.J."/>
            <person name="Fragoso R.R."/>
            <person name="Silva R.O."/>
            <person name="Gomes E.A."/>
            <person name="Franco O.L."/>
            <person name="Dias S.C."/>
            <person name="Cordeiro C.M."/>
            <person name="Monnerat R.G."/>
            <person name="Grossi-De-Sa M.F."/>
        </authorList>
    </citation>
    <scope>NUCLEOTIDE SEQUENCE</scope>
</reference>
<dbReference type="InterPro" id="IPR050430">
    <property type="entry name" value="Peptidase_S1"/>
</dbReference>
<gene>
    <name evidence="9" type="primary">ser21</name>
</gene>
<dbReference type="PROSITE" id="PS00134">
    <property type="entry name" value="TRYPSIN_HIS"/>
    <property type="match status" value="1"/>
</dbReference>
<sequence length="270" mass="28267">MAMFWSSLLVGLALADFIVGSPLSPNAKTSFIRIVGGQDANIQDYPYQVSIMLDSSHVCGGSILTTTFILSAAHCFYEVSSPSRFTIRVGSSSRTSGGTVLQVLKINSHSSFNFDTFDYDVAVVQLASAMSFGTGVQPIQLPTATTSFSNGQIAVATGWGYVANDGPLASVLQVVTIPLITTTTCRTKYYGSDPISDRMICAGSAGKDSCTGDSGGPLVSNGIQLGIVSWGDVCGQASTPGVYTKITEFLTYINGIIGSSRNLNSTKTVS</sequence>
<dbReference type="AlphaFoldDB" id="Q64ID1"/>
<evidence type="ECO:0000256" key="7">
    <source>
        <dbReference type="SAM" id="SignalP"/>
    </source>
</evidence>
<dbReference type="PROSITE" id="PS00135">
    <property type="entry name" value="TRYPSIN_SER"/>
    <property type="match status" value="1"/>
</dbReference>
<dbReference type="CDD" id="cd00190">
    <property type="entry name" value="Tryp_SPc"/>
    <property type="match status" value="1"/>
</dbReference>
<dbReference type="PROSITE" id="PS50240">
    <property type="entry name" value="TRYPSIN_DOM"/>
    <property type="match status" value="1"/>
</dbReference>
<dbReference type="GO" id="GO:0004252">
    <property type="term" value="F:serine-type endopeptidase activity"/>
    <property type="evidence" value="ECO:0007669"/>
    <property type="project" value="InterPro"/>
</dbReference>
<dbReference type="EMBL" id="AY536264">
    <property type="protein sequence ID" value="AAT09850.1"/>
    <property type="molecule type" value="mRNA"/>
</dbReference>
<evidence type="ECO:0000313" key="9">
    <source>
        <dbReference type="EMBL" id="AAT09850.1"/>
    </source>
</evidence>
<keyword evidence="4 6" id="KW-0720">Serine protease</keyword>
<dbReference type="InterPro" id="IPR001254">
    <property type="entry name" value="Trypsin_dom"/>
</dbReference>
<dbReference type="GO" id="GO:0006508">
    <property type="term" value="P:proteolysis"/>
    <property type="evidence" value="ECO:0007669"/>
    <property type="project" value="UniProtKB-KW"/>
</dbReference>
<dbReference type="PANTHER" id="PTHR24276:SF91">
    <property type="entry name" value="AT26814P-RELATED"/>
    <property type="match status" value="1"/>
</dbReference>
<evidence type="ECO:0000256" key="5">
    <source>
        <dbReference type="ARBA" id="ARBA00023157"/>
    </source>
</evidence>
<feature type="chain" id="PRO_5012226683" evidence="7">
    <location>
        <begin position="16"/>
        <end position="270"/>
    </location>
</feature>
<evidence type="ECO:0000259" key="8">
    <source>
        <dbReference type="PROSITE" id="PS50240"/>
    </source>
</evidence>
<feature type="signal peptide" evidence="7">
    <location>
        <begin position="1"/>
        <end position="15"/>
    </location>
</feature>
<organism evidence="9">
    <name type="scientific">Anthonomus grandis</name>
    <name type="common">Mexican cotton boll weevil</name>
    <name type="synonym">Anthonomus thurberiae</name>
    <dbReference type="NCBI Taxonomy" id="7044"/>
    <lineage>
        <taxon>Eukaryota</taxon>
        <taxon>Metazoa</taxon>
        <taxon>Ecdysozoa</taxon>
        <taxon>Arthropoda</taxon>
        <taxon>Hexapoda</taxon>
        <taxon>Insecta</taxon>
        <taxon>Pterygota</taxon>
        <taxon>Neoptera</taxon>
        <taxon>Endopterygota</taxon>
        <taxon>Coleoptera</taxon>
        <taxon>Polyphaga</taxon>
        <taxon>Cucujiformia</taxon>
        <taxon>Curculionidae</taxon>
        <taxon>Curculioninae</taxon>
        <taxon>Anthonomini</taxon>
        <taxon>Anthonomus</taxon>
    </lineage>
</organism>
<dbReference type="InterPro" id="IPR043504">
    <property type="entry name" value="Peptidase_S1_PA_chymotrypsin"/>
</dbReference>
<dbReference type="SUPFAM" id="SSF50494">
    <property type="entry name" value="Trypsin-like serine proteases"/>
    <property type="match status" value="1"/>
</dbReference>
<dbReference type="InterPro" id="IPR033116">
    <property type="entry name" value="TRYPSIN_SER"/>
</dbReference>
<accession>Q64ID1</accession>
<keyword evidence="2 6" id="KW-0645">Protease</keyword>
<dbReference type="InterPro" id="IPR001314">
    <property type="entry name" value="Peptidase_S1A"/>
</dbReference>
<dbReference type="PRINTS" id="PR00722">
    <property type="entry name" value="CHYMOTRYPSIN"/>
</dbReference>
<evidence type="ECO:0000256" key="3">
    <source>
        <dbReference type="ARBA" id="ARBA00022801"/>
    </source>
</evidence>
<keyword evidence="5" id="KW-1015">Disulfide bond</keyword>
<dbReference type="SMART" id="SM00020">
    <property type="entry name" value="Tryp_SPc"/>
    <property type="match status" value="1"/>
</dbReference>
<dbReference type="PANTHER" id="PTHR24276">
    <property type="entry name" value="POLYSERASE-RELATED"/>
    <property type="match status" value="1"/>
</dbReference>
<dbReference type="Gene3D" id="2.40.10.10">
    <property type="entry name" value="Trypsin-like serine proteases"/>
    <property type="match status" value="1"/>
</dbReference>
<dbReference type="InterPro" id="IPR018114">
    <property type="entry name" value="TRYPSIN_HIS"/>
</dbReference>
<comment type="similarity">
    <text evidence="1">Belongs to the peptidase S1 family.</text>
</comment>
<feature type="domain" description="Peptidase S1" evidence="8">
    <location>
        <begin position="34"/>
        <end position="258"/>
    </location>
</feature>
<proteinExistence type="evidence at transcript level"/>
<dbReference type="FunFam" id="2.40.10.10:FF:000034">
    <property type="entry name" value="Eupolytin"/>
    <property type="match status" value="1"/>
</dbReference>
<evidence type="ECO:0000256" key="2">
    <source>
        <dbReference type="ARBA" id="ARBA00022670"/>
    </source>
</evidence>